<evidence type="ECO:0000313" key="4">
    <source>
        <dbReference type="Proteomes" id="UP001293254"/>
    </source>
</evidence>
<dbReference type="GO" id="GO:0016831">
    <property type="term" value="F:carboxy-lyase activity"/>
    <property type="evidence" value="ECO:0007669"/>
    <property type="project" value="UniProtKB-KW"/>
</dbReference>
<dbReference type="EMBL" id="JACGWO010000007">
    <property type="protein sequence ID" value="KAK4422367.1"/>
    <property type="molecule type" value="Genomic_DNA"/>
</dbReference>
<dbReference type="InterPro" id="IPR015422">
    <property type="entry name" value="PyrdxlP-dep_Trfase_small"/>
</dbReference>
<comment type="similarity">
    <text evidence="1">Belongs to the group II decarboxylase family.</text>
</comment>
<evidence type="ECO:0000313" key="3">
    <source>
        <dbReference type="EMBL" id="KAK4422367.1"/>
    </source>
</evidence>
<dbReference type="Proteomes" id="UP001293254">
    <property type="component" value="Unassembled WGS sequence"/>
</dbReference>
<dbReference type="PANTHER" id="PTHR46101:SF9">
    <property type="entry name" value="HISTIDINE DECARBOXYLASE"/>
    <property type="match status" value="1"/>
</dbReference>
<proteinExistence type="inferred from homology"/>
<dbReference type="PANTHER" id="PTHR46101">
    <property type="match status" value="1"/>
</dbReference>
<evidence type="ECO:0000256" key="2">
    <source>
        <dbReference type="ARBA" id="ARBA00022793"/>
    </source>
</evidence>
<dbReference type="Gene3D" id="3.90.1150.10">
    <property type="entry name" value="Aspartate Aminotransferase, domain 1"/>
    <property type="match status" value="1"/>
</dbReference>
<accession>A0AAE1Y330</accession>
<protein>
    <submittedName>
        <fullName evidence="3">Serine decarboxylase</fullName>
    </submittedName>
</protein>
<reference evidence="3" key="2">
    <citation type="journal article" date="2024" name="Plant">
        <title>Genomic evolution and insights into agronomic trait innovations of Sesamum species.</title>
        <authorList>
            <person name="Miao H."/>
            <person name="Wang L."/>
            <person name="Qu L."/>
            <person name="Liu H."/>
            <person name="Sun Y."/>
            <person name="Le M."/>
            <person name="Wang Q."/>
            <person name="Wei S."/>
            <person name="Zheng Y."/>
            <person name="Lin W."/>
            <person name="Duan Y."/>
            <person name="Cao H."/>
            <person name="Xiong S."/>
            <person name="Wang X."/>
            <person name="Wei L."/>
            <person name="Li C."/>
            <person name="Ma Q."/>
            <person name="Ju M."/>
            <person name="Zhao R."/>
            <person name="Li G."/>
            <person name="Mu C."/>
            <person name="Tian Q."/>
            <person name="Mei H."/>
            <person name="Zhang T."/>
            <person name="Gao T."/>
            <person name="Zhang H."/>
        </authorList>
    </citation>
    <scope>NUCLEOTIDE SEQUENCE</scope>
    <source>
        <strain evidence="3">3651</strain>
    </source>
</reference>
<evidence type="ECO:0000256" key="1">
    <source>
        <dbReference type="ARBA" id="ARBA00009533"/>
    </source>
</evidence>
<keyword evidence="2" id="KW-0210">Decarboxylase</keyword>
<reference evidence="3" key="1">
    <citation type="submission" date="2020-06" db="EMBL/GenBank/DDBJ databases">
        <authorList>
            <person name="Li T."/>
            <person name="Hu X."/>
            <person name="Zhang T."/>
            <person name="Song X."/>
            <person name="Zhang H."/>
            <person name="Dai N."/>
            <person name="Sheng W."/>
            <person name="Hou X."/>
            <person name="Wei L."/>
        </authorList>
    </citation>
    <scope>NUCLEOTIDE SEQUENCE</scope>
    <source>
        <strain evidence="3">3651</strain>
        <tissue evidence="3">Leaf</tissue>
    </source>
</reference>
<keyword evidence="4" id="KW-1185">Reference proteome</keyword>
<dbReference type="SUPFAM" id="SSF53383">
    <property type="entry name" value="PLP-dependent transferases"/>
    <property type="match status" value="1"/>
</dbReference>
<comment type="caution">
    <text evidence="3">The sequence shown here is derived from an EMBL/GenBank/DDBJ whole genome shotgun (WGS) entry which is preliminary data.</text>
</comment>
<gene>
    <name evidence="3" type="ORF">Salat_1819000</name>
</gene>
<organism evidence="3 4">
    <name type="scientific">Sesamum alatum</name>
    <dbReference type="NCBI Taxonomy" id="300844"/>
    <lineage>
        <taxon>Eukaryota</taxon>
        <taxon>Viridiplantae</taxon>
        <taxon>Streptophyta</taxon>
        <taxon>Embryophyta</taxon>
        <taxon>Tracheophyta</taxon>
        <taxon>Spermatophyta</taxon>
        <taxon>Magnoliopsida</taxon>
        <taxon>eudicotyledons</taxon>
        <taxon>Gunneridae</taxon>
        <taxon>Pentapetalae</taxon>
        <taxon>asterids</taxon>
        <taxon>lamiids</taxon>
        <taxon>Lamiales</taxon>
        <taxon>Pedaliaceae</taxon>
        <taxon>Sesamum</taxon>
    </lineage>
</organism>
<name>A0AAE1Y330_9LAMI</name>
<sequence length="169" mass="19243">MPCGVHITRKEYVALLAQNVEYIATLDTTISGSRSGHTPIFIWYGLNIKGYKGIRQDVRKCLMNAQYLRDGLRNAGISTMLNEMSIVVVFERPLDDEFIKHWQLSCVGNMAHVVVMPHVTIKMLDDFLHDLVLKRNIWYEYGEVQPPCLAKEIGVFNCSCLDHGKGLMN</sequence>
<dbReference type="InterPro" id="IPR015424">
    <property type="entry name" value="PyrdxlP-dep_Trfase"/>
</dbReference>
<keyword evidence="2" id="KW-0456">Lyase</keyword>
<dbReference type="InterPro" id="IPR051151">
    <property type="entry name" value="Group_II_Decarboxylase"/>
</dbReference>
<dbReference type="AlphaFoldDB" id="A0AAE1Y330"/>